<dbReference type="VEuPathDB" id="TriTrypDB:C4B63_46g190"/>
<dbReference type="VEuPathDB" id="TriTrypDB:TcCL_NonESM01708"/>
<evidence type="ECO:0000313" key="2">
    <source>
        <dbReference type="Proteomes" id="UP000246078"/>
    </source>
</evidence>
<protein>
    <submittedName>
        <fullName evidence="1">Putative retrotransposon hot spot protein (RHS)</fullName>
    </submittedName>
</protein>
<name>A0A2V2WAL8_TRYCR</name>
<dbReference type="InterPro" id="IPR006518">
    <property type="entry name" value="Trypano_RHS"/>
</dbReference>
<dbReference type="VEuPathDB" id="TriTrypDB:TcCLB.505373.10"/>
<dbReference type="VEuPathDB" id="TriTrypDB:TCDM_02054"/>
<organism evidence="1 2">
    <name type="scientific">Trypanosoma cruzi</name>
    <dbReference type="NCBI Taxonomy" id="5693"/>
    <lineage>
        <taxon>Eukaryota</taxon>
        <taxon>Discoba</taxon>
        <taxon>Euglenozoa</taxon>
        <taxon>Kinetoplastea</taxon>
        <taxon>Metakinetoplastina</taxon>
        <taxon>Trypanosomatida</taxon>
        <taxon>Trypanosomatidae</taxon>
        <taxon>Trypanosoma</taxon>
        <taxon>Schizotrypanum</taxon>
    </lineage>
</organism>
<dbReference type="VEuPathDB" id="TriTrypDB:TCSYLVIO_008231"/>
<dbReference type="EMBL" id="PRFC01000128">
    <property type="protein sequence ID" value="PWV05591.1"/>
    <property type="molecule type" value="Genomic_DNA"/>
</dbReference>
<evidence type="ECO:0000313" key="1">
    <source>
        <dbReference type="EMBL" id="PWV05591.1"/>
    </source>
</evidence>
<dbReference type="VEuPathDB" id="TriTrypDB:Tc_MARK_8675"/>
<dbReference type="VEuPathDB" id="TriTrypDB:ECC02_008668"/>
<gene>
    <name evidence="1" type="ORF">C3747_128g72</name>
</gene>
<sequence>MESDLMTLVGLRMTTAGEHHTTASTVRLFTECLAAYFNGWEEFAQGLSWEIIYVQHADSTAINGWRRRGVVNPKSVGNDESREIAAFWKEKARQYQVSISYRDFGGEEAHRTVEGPPKQKNKLGRERSSCDFWLKNYCGSYIFFDTCVCVCARDNWRIAPL</sequence>
<dbReference type="Proteomes" id="UP000246078">
    <property type="component" value="Unassembled WGS sequence"/>
</dbReference>
<dbReference type="NCBIfam" id="TIGR01631">
    <property type="entry name" value="Trypano_RHS"/>
    <property type="match status" value="1"/>
</dbReference>
<dbReference type="AlphaFoldDB" id="A0A2V2WAL8"/>
<accession>A0A2V2WAL8</accession>
<dbReference type="VEuPathDB" id="TriTrypDB:C3747_128g72"/>
<proteinExistence type="predicted"/>
<dbReference type="VEuPathDB" id="TriTrypDB:TcYC6_0142730"/>
<dbReference type="VEuPathDB" id="TriTrypDB:TcG_12704"/>
<dbReference type="VEuPathDB" id="TriTrypDB:BCY84_07511"/>
<dbReference type="VEuPathDB" id="TriTrypDB:TcCLB.410923.20"/>
<comment type="caution">
    <text evidence="1">The sequence shown here is derived from an EMBL/GenBank/DDBJ whole genome shotgun (WGS) entry which is preliminary data.</text>
</comment>
<dbReference type="VEuPathDB" id="TriTrypDB:TcBrA4_0157940"/>
<reference evidence="1 2" key="1">
    <citation type="journal article" date="2018" name="Microb. Genom.">
        <title>Expanding an expanded genome: long-read sequencing of Trypanosoma cruzi.</title>
        <authorList>
            <person name="Berna L."/>
            <person name="Rodriguez M."/>
            <person name="Chiribao M.L."/>
            <person name="Parodi-Talice A."/>
            <person name="Pita S."/>
            <person name="Rijo G."/>
            <person name="Alvarez-Valin F."/>
            <person name="Robello C."/>
        </authorList>
    </citation>
    <scope>NUCLEOTIDE SEQUENCE [LARGE SCALE GENOMIC DNA]</scope>
    <source>
        <strain evidence="1 2">TCC</strain>
    </source>
</reference>